<protein>
    <submittedName>
        <fullName evidence="2">12759_t:CDS:1</fullName>
    </submittedName>
</protein>
<evidence type="ECO:0000313" key="2">
    <source>
        <dbReference type="EMBL" id="CAG8734110.1"/>
    </source>
</evidence>
<dbReference type="AlphaFoldDB" id="A0A9N9IG46"/>
<sequence>EQVQQDNELMITIPETRRNSEGNLPYWFHSAYPSGAIMNLSPTPLDNIVPNDFSPIISPIISPGDTPSIIFDMISGYASDHMEYSGLNSPYPDIQVPPSPSSMTNEESQTDGLNIYGLNIEDLDYYE</sequence>
<dbReference type="EMBL" id="CAJVPV010027446">
    <property type="protein sequence ID" value="CAG8734110.1"/>
    <property type="molecule type" value="Genomic_DNA"/>
</dbReference>
<keyword evidence="3" id="KW-1185">Reference proteome</keyword>
<reference evidence="2" key="1">
    <citation type="submission" date="2021-06" db="EMBL/GenBank/DDBJ databases">
        <authorList>
            <person name="Kallberg Y."/>
            <person name="Tangrot J."/>
            <person name="Rosling A."/>
        </authorList>
    </citation>
    <scope>NUCLEOTIDE SEQUENCE</scope>
    <source>
        <strain evidence="2">CL551</strain>
    </source>
</reference>
<evidence type="ECO:0000313" key="3">
    <source>
        <dbReference type="Proteomes" id="UP000789342"/>
    </source>
</evidence>
<accession>A0A9N9IG46</accession>
<organism evidence="2 3">
    <name type="scientific">Acaulospora morrowiae</name>
    <dbReference type="NCBI Taxonomy" id="94023"/>
    <lineage>
        <taxon>Eukaryota</taxon>
        <taxon>Fungi</taxon>
        <taxon>Fungi incertae sedis</taxon>
        <taxon>Mucoromycota</taxon>
        <taxon>Glomeromycotina</taxon>
        <taxon>Glomeromycetes</taxon>
        <taxon>Diversisporales</taxon>
        <taxon>Acaulosporaceae</taxon>
        <taxon>Acaulospora</taxon>
    </lineage>
</organism>
<name>A0A9N9IG46_9GLOM</name>
<proteinExistence type="predicted"/>
<feature type="compositionally biased region" description="Polar residues" evidence="1">
    <location>
        <begin position="101"/>
        <end position="110"/>
    </location>
</feature>
<evidence type="ECO:0000256" key="1">
    <source>
        <dbReference type="SAM" id="MobiDB-lite"/>
    </source>
</evidence>
<gene>
    <name evidence="2" type="ORF">AMORRO_LOCUS14244</name>
</gene>
<comment type="caution">
    <text evidence="2">The sequence shown here is derived from an EMBL/GenBank/DDBJ whole genome shotgun (WGS) entry which is preliminary data.</text>
</comment>
<dbReference type="Proteomes" id="UP000789342">
    <property type="component" value="Unassembled WGS sequence"/>
</dbReference>
<feature type="region of interest" description="Disordered" evidence="1">
    <location>
        <begin position="89"/>
        <end position="110"/>
    </location>
</feature>
<feature type="non-terminal residue" evidence="2">
    <location>
        <position position="1"/>
    </location>
</feature>